<evidence type="ECO:0000313" key="2">
    <source>
        <dbReference type="EMBL" id="KAE8125768.1"/>
    </source>
</evidence>
<proteinExistence type="inferred from homology"/>
<dbReference type="PANTHER" id="PTHR12161:SF58">
    <property type="entry name" value="REGULATOR OF VPS4 ACTIVITY IN THE MVB PATHWAY PROTEIN"/>
    <property type="match status" value="1"/>
</dbReference>
<gene>
    <name evidence="2" type="ORF">FH972_020542</name>
</gene>
<sequence length="226" mass="26185">MKSSKWSRVLRALLARTKASTWRKASNCKDVIKQAQLHLTIQKARKDSIIRQSRADIAQLLQNGQLDQALARVERLYKDQNILAAYDQVKDFCERIITKFSHICKQSDVQSLPVDVQQAMANLMFAASRCGELPELHLLRCIFRDRYGCEFEIANVELRHENLVSSQMKQNLCTYYVVPDDEKLRLIREITGEHTLLLLGFRDSGQSSKMQCWYEQRAEVMELGYA</sequence>
<dbReference type="Pfam" id="PF03398">
    <property type="entry name" value="Ist1"/>
    <property type="match status" value="1"/>
</dbReference>
<name>A0A5N6RTM7_9ROSI</name>
<accession>A0A5N6RTM7</accession>
<dbReference type="InterPro" id="IPR042277">
    <property type="entry name" value="IST1-like"/>
</dbReference>
<dbReference type="PANTHER" id="PTHR12161">
    <property type="entry name" value="IST1 FAMILY MEMBER"/>
    <property type="match status" value="1"/>
</dbReference>
<dbReference type="GO" id="GO:0015031">
    <property type="term" value="P:protein transport"/>
    <property type="evidence" value="ECO:0007669"/>
    <property type="project" value="InterPro"/>
</dbReference>
<dbReference type="EMBL" id="CM017328">
    <property type="protein sequence ID" value="KAE8125768.1"/>
    <property type="molecule type" value="Genomic_DNA"/>
</dbReference>
<reference evidence="2 3" key="1">
    <citation type="submission" date="2019-06" db="EMBL/GenBank/DDBJ databases">
        <title>A chromosomal-level reference genome of Carpinus fangiana (Coryloideae, Betulaceae).</title>
        <authorList>
            <person name="Yang X."/>
            <person name="Wang Z."/>
            <person name="Zhang L."/>
            <person name="Hao G."/>
            <person name="Liu J."/>
            <person name="Yang Y."/>
        </authorList>
    </citation>
    <scope>NUCLEOTIDE SEQUENCE [LARGE SCALE GENOMIC DNA]</scope>
    <source>
        <strain evidence="2">Cfa_2016G</strain>
        <tissue evidence="2">Leaf</tissue>
    </source>
</reference>
<evidence type="ECO:0000256" key="1">
    <source>
        <dbReference type="ARBA" id="ARBA00005536"/>
    </source>
</evidence>
<dbReference type="OrthoDB" id="29853at2759"/>
<evidence type="ECO:0008006" key="4">
    <source>
        <dbReference type="Google" id="ProtNLM"/>
    </source>
</evidence>
<keyword evidence="3" id="KW-1185">Reference proteome</keyword>
<protein>
    <recommendedName>
        <fullName evidence="4">IST1-like protein</fullName>
    </recommendedName>
</protein>
<dbReference type="Gene3D" id="1.20.1260.60">
    <property type="entry name" value="Vacuolar protein sorting-associated protein Ist1"/>
    <property type="match status" value="1"/>
</dbReference>
<dbReference type="InterPro" id="IPR005061">
    <property type="entry name" value="Ist1"/>
</dbReference>
<comment type="similarity">
    <text evidence="1">Belongs to the IST1 family.</text>
</comment>
<dbReference type="AlphaFoldDB" id="A0A5N6RTM7"/>
<organism evidence="2 3">
    <name type="scientific">Carpinus fangiana</name>
    <dbReference type="NCBI Taxonomy" id="176857"/>
    <lineage>
        <taxon>Eukaryota</taxon>
        <taxon>Viridiplantae</taxon>
        <taxon>Streptophyta</taxon>
        <taxon>Embryophyta</taxon>
        <taxon>Tracheophyta</taxon>
        <taxon>Spermatophyta</taxon>
        <taxon>Magnoliopsida</taxon>
        <taxon>eudicotyledons</taxon>
        <taxon>Gunneridae</taxon>
        <taxon>Pentapetalae</taxon>
        <taxon>rosids</taxon>
        <taxon>fabids</taxon>
        <taxon>Fagales</taxon>
        <taxon>Betulaceae</taxon>
        <taxon>Carpinus</taxon>
    </lineage>
</organism>
<dbReference type="Proteomes" id="UP000327013">
    <property type="component" value="Chromosome 8"/>
</dbReference>
<evidence type="ECO:0000313" key="3">
    <source>
        <dbReference type="Proteomes" id="UP000327013"/>
    </source>
</evidence>